<dbReference type="SUPFAM" id="SSF52047">
    <property type="entry name" value="RNI-like"/>
    <property type="match status" value="1"/>
</dbReference>
<dbReference type="PANTHER" id="PTHR13382">
    <property type="entry name" value="MITOCHONDRIAL ATP SYNTHASE COUPLING FACTOR B"/>
    <property type="match status" value="1"/>
</dbReference>
<dbReference type="SUPFAM" id="SSF81383">
    <property type="entry name" value="F-box domain"/>
    <property type="match status" value="1"/>
</dbReference>
<dbReference type="InterPro" id="IPR057207">
    <property type="entry name" value="FBXL15_LRR"/>
</dbReference>
<dbReference type="FunFam" id="3.80.10.10:FF:000051">
    <property type="entry name" value="F-box and leucine-rich repeat protein 14"/>
    <property type="match status" value="1"/>
</dbReference>
<dbReference type="InterPro" id="IPR001810">
    <property type="entry name" value="F-box_dom"/>
</dbReference>
<feature type="domain" description="F-box/LRR-repeat protein 15-like leucin rich repeat" evidence="3">
    <location>
        <begin position="257"/>
        <end position="404"/>
    </location>
</feature>
<reference evidence="4" key="1">
    <citation type="submission" date="2018-08" db="EMBL/GenBank/DDBJ databases">
        <authorList>
            <person name="Cornetti L."/>
        </authorList>
    </citation>
    <scope>NUCLEOTIDE SEQUENCE</scope>
    <source>
        <strain evidence="4">CH-H</strain>
    </source>
</reference>
<dbReference type="Gene3D" id="3.80.10.10">
    <property type="entry name" value="Ribonuclease Inhibitor"/>
    <property type="match status" value="2"/>
</dbReference>
<sequence length="446" mass="49274">MEATELYAPNYHRKQLKVHDNSSVGAACPDQTTTTTTTTEEEDELLLLQQQQDDRTHISRLYPEILAIIFGMLEVRDRGRAAQVCQTWKEAAYHRSVWRSCEPKLHLRRANPSLFPSLVRRGIRRVQILSLRRSLRDVTQGLPNIESLDLSGCFNVTDIGIAHALTADVPTLKRLNLSLCKQITDSSLSKLAQYCRQLQELDLGGCCNVTNAGLLLIAWGLKSLKSLNLRSCWHVSDLGIASLAGLGSDAEGNLALEHLGLQDCQKLTDDALMHVSTGLKQLKSINLSFCLSISDSGLKYLAKMPSLAELNLRSCDNISDVGMAYLAEGGSRITSLDVSFCDRIDDQAVVHVAQGLVHLKQLSLSACHVSDEGLIRVALSLLDLQTLNIGQCSRITDRSIQAVADHLRKLRCIDLYGCTKITTSGLEKIMKLPELSVLNLGLWHIR</sequence>
<dbReference type="InterPro" id="IPR032675">
    <property type="entry name" value="LRR_dom_sf"/>
</dbReference>
<gene>
    <name evidence="4" type="primary">EOG090X05GA</name>
</gene>
<dbReference type="SMART" id="SM00368">
    <property type="entry name" value="LRR_RI"/>
    <property type="match status" value="5"/>
</dbReference>
<dbReference type="InterPro" id="IPR036047">
    <property type="entry name" value="F-box-like_dom_sf"/>
</dbReference>
<dbReference type="InterPro" id="IPR006553">
    <property type="entry name" value="Leu-rich_rpt_Cys-con_subtyp"/>
</dbReference>
<dbReference type="SMART" id="SM00367">
    <property type="entry name" value="LRR_CC"/>
    <property type="match status" value="11"/>
</dbReference>
<accession>A0A4Y7MRZ4</accession>
<protein>
    <submittedName>
        <fullName evidence="4">EOG090X05GA</fullName>
    </submittedName>
</protein>
<dbReference type="AlphaFoldDB" id="A0A4Y7MRZ4"/>
<dbReference type="FunFam" id="1.20.1280.50:FF:000059">
    <property type="entry name" value="Partner of Paired"/>
    <property type="match status" value="1"/>
</dbReference>
<name>A0A4Y7MRZ4_DAPPU</name>
<feature type="domain" description="F-box/LRR-repeat protein 15-like leucin rich repeat" evidence="3">
    <location>
        <begin position="172"/>
        <end position="243"/>
    </location>
</feature>
<evidence type="ECO:0000256" key="1">
    <source>
        <dbReference type="ARBA" id="ARBA00022786"/>
    </source>
</evidence>
<dbReference type="InterPro" id="IPR050648">
    <property type="entry name" value="F-box_LRR-repeat"/>
</dbReference>
<dbReference type="Pfam" id="PF25372">
    <property type="entry name" value="DUF7885"/>
    <property type="match status" value="2"/>
</dbReference>
<organism evidence="4">
    <name type="scientific">Daphnia pulex</name>
    <name type="common">Water flea</name>
    <dbReference type="NCBI Taxonomy" id="6669"/>
    <lineage>
        <taxon>Eukaryota</taxon>
        <taxon>Metazoa</taxon>
        <taxon>Ecdysozoa</taxon>
        <taxon>Arthropoda</taxon>
        <taxon>Crustacea</taxon>
        <taxon>Branchiopoda</taxon>
        <taxon>Diplostraca</taxon>
        <taxon>Cladocera</taxon>
        <taxon>Anomopoda</taxon>
        <taxon>Daphniidae</taxon>
        <taxon>Daphnia</taxon>
    </lineage>
</organism>
<dbReference type="EMBL" id="LR014015">
    <property type="protein sequence ID" value="SVE83634.1"/>
    <property type="molecule type" value="mRNA"/>
</dbReference>
<dbReference type="Pfam" id="PF12937">
    <property type="entry name" value="F-box-like"/>
    <property type="match status" value="1"/>
</dbReference>
<feature type="domain" description="F-box" evidence="2">
    <location>
        <begin position="63"/>
        <end position="100"/>
    </location>
</feature>
<evidence type="ECO:0000259" key="3">
    <source>
        <dbReference type="Pfam" id="PF25372"/>
    </source>
</evidence>
<proteinExistence type="evidence at transcript level"/>
<dbReference type="Gene3D" id="1.20.1280.50">
    <property type="match status" value="1"/>
</dbReference>
<evidence type="ECO:0000259" key="2">
    <source>
        <dbReference type="Pfam" id="PF12937"/>
    </source>
</evidence>
<keyword evidence="1" id="KW-0833">Ubl conjugation pathway</keyword>
<evidence type="ECO:0000313" key="4">
    <source>
        <dbReference type="EMBL" id="SVE83634.1"/>
    </source>
</evidence>
<dbReference type="OrthoDB" id="2585512at2759"/>